<gene>
    <name evidence="2" type="ORF">BDN71DRAFT_1499392</name>
</gene>
<feature type="region of interest" description="Disordered" evidence="1">
    <location>
        <begin position="152"/>
        <end position="179"/>
    </location>
</feature>
<comment type="caution">
    <text evidence="2">The sequence shown here is derived from an EMBL/GenBank/DDBJ whole genome shotgun (WGS) entry which is preliminary data.</text>
</comment>
<evidence type="ECO:0000256" key="1">
    <source>
        <dbReference type="SAM" id="MobiDB-lite"/>
    </source>
</evidence>
<evidence type="ECO:0000313" key="3">
    <source>
        <dbReference type="Proteomes" id="UP000807025"/>
    </source>
</evidence>
<protein>
    <submittedName>
        <fullName evidence="2">Uncharacterized protein</fullName>
    </submittedName>
</protein>
<accession>A0A9P5ZLV6</accession>
<dbReference type="EMBL" id="MU154701">
    <property type="protein sequence ID" value="KAF9488699.1"/>
    <property type="molecule type" value="Genomic_DNA"/>
</dbReference>
<proteinExistence type="predicted"/>
<keyword evidence="3" id="KW-1185">Reference proteome</keyword>
<evidence type="ECO:0000313" key="2">
    <source>
        <dbReference type="EMBL" id="KAF9488699.1"/>
    </source>
</evidence>
<dbReference type="AlphaFoldDB" id="A0A9P5ZLV6"/>
<reference evidence="2" key="1">
    <citation type="submission" date="2020-11" db="EMBL/GenBank/DDBJ databases">
        <authorList>
            <consortium name="DOE Joint Genome Institute"/>
            <person name="Ahrendt S."/>
            <person name="Riley R."/>
            <person name="Andreopoulos W."/>
            <person name="Labutti K."/>
            <person name="Pangilinan J."/>
            <person name="Ruiz-Duenas F.J."/>
            <person name="Barrasa J.M."/>
            <person name="Sanchez-Garcia M."/>
            <person name="Camarero S."/>
            <person name="Miyauchi S."/>
            <person name="Serrano A."/>
            <person name="Linde D."/>
            <person name="Babiker R."/>
            <person name="Drula E."/>
            <person name="Ayuso-Fernandez I."/>
            <person name="Pacheco R."/>
            <person name="Padilla G."/>
            <person name="Ferreira P."/>
            <person name="Barriuso J."/>
            <person name="Kellner H."/>
            <person name="Castanera R."/>
            <person name="Alfaro M."/>
            <person name="Ramirez L."/>
            <person name="Pisabarro A.G."/>
            <person name="Kuo A."/>
            <person name="Tritt A."/>
            <person name="Lipzen A."/>
            <person name="He G."/>
            <person name="Yan M."/>
            <person name="Ng V."/>
            <person name="Cullen D."/>
            <person name="Martin F."/>
            <person name="Rosso M.-N."/>
            <person name="Henrissat B."/>
            <person name="Hibbett D."/>
            <person name="Martinez A.T."/>
            <person name="Grigoriev I.V."/>
        </authorList>
    </citation>
    <scope>NUCLEOTIDE SEQUENCE</scope>
    <source>
        <strain evidence="2">ATCC 90797</strain>
    </source>
</reference>
<sequence>MQMQMQVLDRYLCCTTNKALGTLGVGKIGCRPMYEERSRTVEYADTGSGTSGGAQTVQCPIKMHPSAEDNRRPLLIEQDGEFIGMGAVGASTKPESPKHVLELQSHKQQPHSMRNDPQFMKVDRLFAVKITASLRVGSNLIISSTRFVITSRRSSSGSREARGTGMGIGDVKGFNTKGT</sequence>
<organism evidence="2 3">
    <name type="scientific">Pleurotus eryngii</name>
    <name type="common">Boletus of the steppes</name>
    <dbReference type="NCBI Taxonomy" id="5323"/>
    <lineage>
        <taxon>Eukaryota</taxon>
        <taxon>Fungi</taxon>
        <taxon>Dikarya</taxon>
        <taxon>Basidiomycota</taxon>
        <taxon>Agaricomycotina</taxon>
        <taxon>Agaricomycetes</taxon>
        <taxon>Agaricomycetidae</taxon>
        <taxon>Agaricales</taxon>
        <taxon>Pleurotineae</taxon>
        <taxon>Pleurotaceae</taxon>
        <taxon>Pleurotus</taxon>
    </lineage>
</organism>
<name>A0A9P5ZLV6_PLEER</name>
<dbReference type="Proteomes" id="UP000807025">
    <property type="component" value="Unassembled WGS sequence"/>
</dbReference>